<dbReference type="EMBL" id="CP096115">
    <property type="protein sequence ID" value="UUX92529.1"/>
    <property type="molecule type" value="Genomic_DNA"/>
</dbReference>
<dbReference type="RefSeq" id="WP_257742676.1">
    <property type="nucleotide sequence ID" value="NZ_CP096115.1"/>
</dbReference>
<reference evidence="1" key="1">
    <citation type="submission" date="2022-04" db="EMBL/GenBank/DDBJ databases">
        <title>Complete genome of Methanoplanus endosymbiosus DSM 3599.</title>
        <authorList>
            <person name="Chen S.-C."/>
            <person name="You Y.-T."/>
            <person name="Zhou Y.-Z."/>
            <person name="Lai M.-C."/>
        </authorList>
    </citation>
    <scope>NUCLEOTIDE SEQUENCE</scope>
    <source>
        <strain evidence="1">DSM 3599</strain>
    </source>
</reference>
<keyword evidence="2" id="KW-1185">Reference proteome</keyword>
<proteinExistence type="predicted"/>
<dbReference type="AlphaFoldDB" id="A0A9E7PP78"/>
<name>A0A9E7PP78_9EURY</name>
<dbReference type="GeneID" id="74308946"/>
<accession>A0A9E7PP78</accession>
<protein>
    <submittedName>
        <fullName evidence="1">Uncharacterized protein</fullName>
    </submittedName>
</protein>
<evidence type="ECO:0000313" key="2">
    <source>
        <dbReference type="Proteomes" id="UP001060368"/>
    </source>
</evidence>
<sequence>MSETGNIGSHFLHNDRLKLQIRPPDETDAGLFSAYAGEKTPAKEWLLEEDET</sequence>
<organism evidence="1 2">
    <name type="scientific">Methanoplanus endosymbiosus</name>
    <dbReference type="NCBI Taxonomy" id="33865"/>
    <lineage>
        <taxon>Archaea</taxon>
        <taxon>Methanobacteriati</taxon>
        <taxon>Methanobacteriota</taxon>
        <taxon>Stenosarchaea group</taxon>
        <taxon>Methanomicrobia</taxon>
        <taxon>Methanomicrobiales</taxon>
        <taxon>Methanomicrobiaceae</taxon>
        <taxon>Methanoplanus</taxon>
    </lineage>
</organism>
<gene>
    <name evidence="1" type="ORF">L6E24_14535</name>
</gene>
<evidence type="ECO:0000313" key="1">
    <source>
        <dbReference type="EMBL" id="UUX92529.1"/>
    </source>
</evidence>
<dbReference type="Proteomes" id="UP001060368">
    <property type="component" value="Chromosome"/>
</dbReference>
<dbReference type="KEGG" id="mend:L6E24_14535"/>